<dbReference type="AlphaFoldDB" id="A0A0Q0W0N3"/>
<evidence type="ECO:0000313" key="2">
    <source>
        <dbReference type="Proteomes" id="UP000050443"/>
    </source>
</evidence>
<proteinExistence type="predicted"/>
<gene>
    <name evidence="1" type="ORF">RC62_689</name>
</gene>
<dbReference type="InterPro" id="IPR029086">
    <property type="entry name" value="Imm19"/>
</dbReference>
<dbReference type="Proteomes" id="UP000050443">
    <property type="component" value="Unassembled WGS sequence"/>
</dbReference>
<dbReference type="OrthoDB" id="2080912at2"/>
<dbReference type="EMBL" id="JRLF01000011">
    <property type="protein sequence ID" value="KQB40005.1"/>
    <property type="molecule type" value="Genomic_DNA"/>
</dbReference>
<name>A0A0Q0W0N3_9FLAO</name>
<reference evidence="1 2" key="1">
    <citation type="submission" date="2014-09" db="EMBL/GenBank/DDBJ databases">
        <title>Genome sequence of Flavobacterium aquidurense RC62.</title>
        <authorList>
            <person name="Kim J.F."/>
            <person name="Kwak M.-J."/>
        </authorList>
    </citation>
    <scope>NUCLEOTIDE SEQUENCE [LARGE SCALE GENOMIC DNA]</scope>
    <source>
        <strain evidence="1 2">RC62</strain>
    </source>
</reference>
<comment type="caution">
    <text evidence="1">The sequence shown here is derived from an EMBL/GenBank/DDBJ whole genome shotgun (WGS) entry which is preliminary data.</text>
</comment>
<dbReference type="STRING" id="362413.RC62_689"/>
<dbReference type="RefSeq" id="WP_055095308.1">
    <property type="nucleotide sequence ID" value="NZ_JRLF01000011.1"/>
</dbReference>
<dbReference type="Pfam" id="PF15563">
    <property type="entry name" value="Imm19"/>
    <property type="match status" value="1"/>
</dbReference>
<sequence>MNNEIAIEEIRENTFFWKFYLCWFRGFDDKEEINIDEAVEVIETNEIDFYNWERLFFNHESIDENPRYITANLTDNLNFAVEFQEYEINFFLNDIYIGNLGGHFEAWFFTCDELLAFEKHPIFFLLLLPMTGIQENQKSFLKPIITKHLESIPKFESHSEYIANCILNGLIMESQFQETDGIGLTNNENHSVRNVIKYPRYLEDVKELNNILQSLK</sequence>
<protein>
    <recommendedName>
        <fullName evidence="3">Immunity protein 19</fullName>
    </recommendedName>
</protein>
<dbReference type="PATRIC" id="fig|362413.3.peg.668"/>
<evidence type="ECO:0000313" key="1">
    <source>
        <dbReference type="EMBL" id="KQB40005.1"/>
    </source>
</evidence>
<evidence type="ECO:0008006" key="3">
    <source>
        <dbReference type="Google" id="ProtNLM"/>
    </source>
</evidence>
<accession>A0A0Q0W0N3</accession>
<organism evidence="1 2">
    <name type="scientific">Flavobacterium aquidurense</name>
    <dbReference type="NCBI Taxonomy" id="362413"/>
    <lineage>
        <taxon>Bacteria</taxon>
        <taxon>Pseudomonadati</taxon>
        <taxon>Bacteroidota</taxon>
        <taxon>Flavobacteriia</taxon>
        <taxon>Flavobacteriales</taxon>
        <taxon>Flavobacteriaceae</taxon>
        <taxon>Flavobacterium</taxon>
    </lineage>
</organism>